<evidence type="ECO:0000313" key="3">
    <source>
        <dbReference type="EMBL" id="RQW73558.1"/>
    </source>
</evidence>
<dbReference type="AlphaFoldDB" id="A0A3N9UAP3"/>
<accession>A0A3N9UAP3</accession>
<dbReference type="InterPro" id="IPR020556">
    <property type="entry name" value="Amidase_CS"/>
</dbReference>
<dbReference type="PROSITE" id="PS00571">
    <property type="entry name" value="AMIDASES"/>
    <property type="match status" value="1"/>
</dbReference>
<dbReference type="GO" id="GO:0017064">
    <property type="term" value="F:fatty acid amide hydrolase activity"/>
    <property type="evidence" value="ECO:0007669"/>
    <property type="project" value="TreeGrafter"/>
</dbReference>
<dbReference type="GO" id="GO:0009062">
    <property type="term" value="P:fatty acid catabolic process"/>
    <property type="evidence" value="ECO:0007669"/>
    <property type="project" value="TreeGrafter"/>
</dbReference>
<dbReference type="OrthoDB" id="9811471at2"/>
<protein>
    <submittedName>
        <fullName evidence="3">Amidase</fullName>
    </submittedName>
</protein>
<comment type="caution">
    <text evidence="3">The sequence shown here is derived from an EMBL/GenBank/DDBJ whole genome shotgun (WGS) entry which is preliminary data.</text>
</comment>
<reference evidence="3 4" key="1">
    <citation type="journal article" date="2013" name="J. Microbiol.">
        <title>Lysinibacillus chungkukjangi sp. nov., isolated from Chungkukjang, Korean fermented soybean food.</title>
        <authorList>
            <person name="Kim S.J."/>
            <person name="Jang Y.H."/>
            <person name="Hamada M."/>
            <person name="Ahn J.H."/>
            <person name="Weon H.Y."/>
            <person name="Suzuki K."/>
            <person name="Whang K.S."/>
            <person name="Kwon S.W."/>
        </authorList>
    </citation>
    <scope>NUCLEOTIDE SEQUENCE [LARGE SCALE GENOMIC DNA]</scope>
    <source>
        <strain evidence="3 4">MCCC 1A12701</strain>
    </source>
</reference>
<dbReference type="InterPro" id="IPR052096">
    <property type="entry name" value="Endocannabinoid_amidase"/>
</dbReference>
<dbReference type="RefSeq" id="WP_124766298.1">
    <property type="nucleotide sequence ID" value="NZ_JAFBDY010000017.1"/>
</dbReference>
<evidence type="ECO:0000256" key="1">
    <source>
        <dbReference type="ARBA" id="ARBA00022801"/>
    </source>
</evidence>
<keyword evidence="4" id="KW-1185">Reference proteome</keyword>
<dbReference type="EMBL" id="RRCT01000018">
    <property type="protein sequence ID" value="RQW73558.1"/>
    <property type="molecule type" value="Genomic_DNA"/>
</dbReference>
<proteinExistence type="predicted"/>
<dbReference type="SUPFAM" id="SSF75304">
    <property type="entry name" value="Amidase signature (AS) enzymes"/>
    <property type="match status" value="1"/>
</dbReference>
<evidence type="ECO:0000313" key="4">
    <source>
        <dbReference type="Proteomes" id="UP000274033"/>
    </source>
</evidence>
<dbReference type="Pfam" id="PF01425">
    <property type="entry name" value="Amidase"/>
    <property type="match status" value="1"/>
</dbReference>
<evidence type="ECO:0000259" key="2">
    <source>
        <dbReference type="Pfam" id="PF01425"/>
    </source>
</evidence>
<dbReference type="InterPro" id="IPR036928">
    <property type="entry name" value="AS_sf"/>
</dbReference>
<dbReference type="InterPro" id="IPR023631">
    <property type="entry name" value="Amidase_dom"/>
</dbReference>
<keyword evidence="1" id="KW-0378">Hydrolase</keyword>
<feature type="domain" description="Amidase" evidence="2">
    <location>
        <begin position="24"/>
        <end position="483"/>
    </location>
</feature>
<gene>
    <name evidence="3" type="ORF">EBB45_15725</name>
</gene>
<dbReference type="PIRSF" id="PIRSF001221">
    <property type="entry name" value="Amidase_fungi"/>
    <property type="match status" value="1"/>
</dbReference>
<name>A0A3N9UAP3_9BACI</name>
<sequence>MKLYQLGAKEIAEGIRQGKFTSLEVVNSFIERIESKNEQYNSIVYPLFERARMEAKKYDEMAERGHFLGPLHGVPITIKESIDVKETPSTWGIEGREELLEEDDPSVKRLRDHGAIILAKTNAMQLLLGCETFNPVYGRTMNPWDTRRTAGGSSGGEGSAIASMFSPLGIGTDIGGSVRTPAHFCGIHALKPTPGVISQRAPKQILHIRKEAGEMSSIGPLARSVDDLTLAFEVLSGKIMEIKNLEGMRIGIWESDHILPTSPAIQRAIHHASKVLIENGAEIIPYEFPKIKESMQTFYGMMCADDGRGLKETIGNSKQEYPIKNLIRVQKIGKVRRKVLIYLLKLMQQQTISTVVFPFIGKKTEEEYEELIVKRKMYRDFVLEEIKDKKLDAVLCPVFPTPALYHNGSRNLTYEGAYNSLINYLGFPSGAFSYTLVRSEEEFLKRNEKDLVHRAAIDTEIGSTGLPVALQIVSAPHKENVILSIMTQLEKSSTKREDYPPNKLSVMFH</sequence>
<dbReference type="Gene3D" id="3.90.1300.10">
    <property type="entry name" value="Amidase signature (AS) domain"/>
    <property type="match status" value="1"/>
</dbReference>
<dbReference type="PANTHER" id="PTHR45847:SF6">
    <property type="entry name" value="FATTY ACID AMIDE HYDROLASE"/>
    <property type="match status" value="1"/>
</dbReference>
<dbReference type="GO" id="GO:0004040">
    <property type="term" value="F:amidase activity"/>
    <property type="evidence" value="ECO:0007669"/>
    <property type="project" value="TreeGrafter"/>
</dbReference>
<dbReference type="PANTHER" id="PTHR45847">
    <property type="entry name" value="FATTY ACID AMIDE HYDROLASE"/>
    <property type="match status" value="1"/>
</dbReference>
<organism evidence="3 4">
    <name type="scientific">Lysinibacillus composti</name>
    <dbReference type="NCBI Taxonomy" id="720633"/>
    <lineage>
        <taxon>Bacteria</taxon>
        <taxon>Bacillati</taxon>
        <taxon>Bacillota</taxon>
        <taxon>Bacilli</taxon>
        <taxon>Bacillales</taxon>
        <taxon>Bacillaceae</taxon>
        <taxon>Lysinibacillus</taxon>
    </lineage>
</organism>
<dbReference type="Proteomes" id="UP000274033">
    <property type="component" value="Unassembled WGS sequence"/>
</dbReference>